<dbReference type="Proteomes" id="UP000595296">
    <property type="component" value="Chromosome"/>
</dbReference>
<name>A0A9E6MIM7_9RICK</name>
<evidence type="ECO:0000313" key="2">
    <source>
        <dbReference type="Proteomes" id="UP000595296"/>
    </source>
</evidence>
<dbReference type="PROSITE" id="PS51257">
    <property type="entry name" value="PROKAR_LIPOPROTEIN"/>
    <property type="match status" value="1"/>
</dbReference>
<sequence length="161" mass="18335">MKISLIILTLISTSLIGCTTVEHNKVSKKSKYTQEEEKLIAELLYNASDEMLMEYVKAVSNYDAVKNLSSASNQEKQRLYNIMESSLTKILTEKNTARPVCNHQQTLKDYFFIEREVNKARISNPNSNPKLLGDAILFDMSTHRAACIMRLSFVTIVHSKN</sequence>
<keyword evidence="2" id="KW-1185">Reference proteome</keyword>
<evidence type="ECO:0000313" key="1">
    <source>
        <dbReference type="EMBL" id="QQV75696.1"/>
    </source>
</evidence>
<dbReference type="EMBL" id="CP060138">
    <property type="protein sequence ID" value="QQV75696.1"/>
    <property type="molecule type" value="Genomic_DNA"/>
</dbReference>
<reference evidence="1 2" key="1">
    <citation type="journal article" date="2021" name="Int. J. Syst. Evol. Microbiol.">
        <title>Characterization of a novel transitional group Rickettsia species (Rickettsia tillamookensis sp. nov.) from the western black-legged tick, Ixodes pacificus.</title>
        <authorList>
            <person name="Gauthier D.T."/>
            <person name="Karpathy S.E."/>
            <person name="Grizzard S.L."/>
            <person name="Batra D."/>
            <person name="Rowe L.A."/>
            <person name="Paddock C.D."/>
        </authorList>
    </citation>
    <scope>NUCLEOTIDE SEQUENCE [LARGE SCALE GENOMIC DNA]</scope>
    <source>
        <strain evidence="1 2">Tillamook 23</strain>
    </source>
</reference>
<accession>A0A9E6MIM7</accession>
<evidence type="ECO:0008006" key="3">
    <source>
        <dbReference type="Google" id="ProtNLM"/>
    </source>
</evidence>
<proteinExistence type="predicted"/>
<protein>
    <recommendedName>
        <fullName evidence="3">Lipoprotein</fullName>
    </recommendedName>
</protein>
<gene>
    <name evidence="1" type="ORF">H6P87_01260</name>
</gene>
<dbReference type="RefSeq" id="WP_202069384.1">
    <property type="nucleotide sequence ID" value="NZ_CP060138.2"/>
</dbReference>
<organism evidence="1 2">
    <name type="scientific">Rickettsia tillamookensis</name>
    <dbReference type="NCBI Taxonomy" id="2761623"/>
    <lineage>
        <taxon>Bacteria</taxon>
        <taxon>Pseudomonadati</taxon>
        <taxon>Pseudomonadota</taxon>
        <taxon>Alphaproteobacteria</taxon>
        <taxon>Rickettsiales</taxon>
        <taxon>Rickettsiaceae</taxon>
        <taxon>Rickettsieae</taxon>
        <taxon>Rickettsia</taxon>
        <taxon>spotted fever group</taxon>
    </lineage>
</organism>